<dbReference type="PANTHER" id="PTHR30093">
    <property type="entry name" value="GENERAL SECRETION PATHWAY PROTEIN G"/>
    <property type="match status" value="1"/>
</dbReference>
<evidence type="ECO:0000256" key="2">
    <source>
        <dbReference type="SAM" id="Phobius"/>
    </source>
</evidence>
<dbReference type="Pfam" id="PF07963">
    <property type="entry name" value="N_methyl"/>
    <property type="match status" value="1"/>
</dbReference>
<comment type="caution">
    <text evidence="3">The sequence shown here is derived from an EMBL/GenBank/DDBJ whole genome shotgun (WGS) entry which is preliminary data.</text>
</comment>
<dbReference type="InterPro" id="IPR012902">
    <property type="entry name" value="N_methyl_site"/>
</dbReference>
<dbReference type="InterPro" id="IPR045584">
    <property type="entry name" value="Pilin-like"/>
</dbReference>
<dbReference type="InterPro" id="IPR000983">
    <property type="entry name" value="Bac_GSPG_pilin"/>
</dbReference>
<evidence type="ECO:0000256" key="1">
    <source>
        <dbReference type="ARBA" id="ARBA00022481"/>
    </source>
</evidence>
<feature type="transmembrane region" description="Helical" evidence="2">
    <location>
        <begin position="12"/>
        <end position="38"/>
    </location>
</feature>
<gene>
    <name evidence="3" type="ORF">B0T45_09025</name>
</gene>
<proteinExistence type="predicted"/>
<evidence type="ECO:0000313" key="3">
    <source>
        <dbReference type="EMBL" id="OQS41412.1"/>
    </source>
</evidence>
<dbReference type="GO" id="GO:0015628">
    <property type="term" value="P:protein secretion by the type II secretion system"/>
    <property type="evidence" value="ECO:0007669"/>
    <property type="project" value="InterPro"/>
</dbReference>
<accession>A0A1W0D3I9</accession>
<dbReference type="Pfam" id="PF16732">
    <property type="entry name" value="ComP_DUS"/>
    <property type="match status" value="1"/>
</dbReference>
<dbReference type="Gene3D" id="3.30.700.10">
    <property type="entry name" value="Glycoprotein, Type 4 Pilin"/>
    <property type="match status" value="1"/>
</dbReference>
<sequence length="149" mass="15642">MIYRNSRARSAQCGFTLIELIIVVAIVGILASIAFPAYTNYVQRTYRAEAQTELQAIAQAQEKYFTLNNGYASTLTALGYASSSISSQDSRYTITMGDLSASATLANGQGYSLQAVPAGGQVGESCGTLSLNSLGSKGAASGTVSNCWR</sequence>
<dbReference type="PANTHER" id="PTHR30093:SF47">
    <property type="entry name" value="TYPE IV PILUS NON-CORE MINOR PILIN PILE"/>
    <property type="match status" value="1"/>
</dbReference>
<dbReference type="PRINTS" id="PR00813">
    <property type="entry name" value="BCTERIALGSPG"/>
</dbReference>
<keyword evidence="1" id="KW-0488">Methylation</keyword>
<keyword evidence="2" id="KW-0812">Transmembrane</keyword>
<dbReference type="GO" id="GO:0043683">
    <property type="term" value="P:type IV pilus assembly"/>
    <property type="evidence" value="ECO:0007669"/>
    <property type="project" value="InterPro"/>
</dbReference>
<name>A0A1W0D3I9_9NEIS</name>
<reference evidence="3 4" key="1">
    <citation type="submission" date="2017-02" db="EMBL/GenBank/DDBJ databases">
        <title>Chromobacterium haemolyticum H5244.</title>
        <authorList>
            <person name="Gulvik C.A."/>
        </authorList>
    </citation>
    <scope>NUCLEOTIDE SEQUENCE [LARGE SCALE GENOMIC DNA]</scope>
    <source>
        <strain evidence="3 4">H5244</strain>
    </source>
</reference>
<dbReference type="GO" id="GO:0015627">
    <property type="term" value="C:type II protein secretion system complex"/>
    <property type="evidence" value="ECO:0007669"/>
    <property type="project" value="InterPro"/>
</dbReference>
<evidence type="ECO:0008006" key="5">
    <source>
        <dbReference type="Google" id="ProtNLM"/>
    </source>
</evidence>
<dbReference type="NCBIfam" id="TIGR02532">
    <property type="entry name" value="IV_pilin_GFxxxE"/>
    <property type="match status" value="1"/>
</dbReference>
<dbReference type="InterPro" id="IPR031982">
    <property type="entry name" value="PilE-like"/>
</dbReference>
<keyword evidence="2" id="KW-1133">Transmembrane helix</keyword>
<dbReference type="RefSeq" id="WP_081555247.1">
    <property type="nucleotide sequence ID" value="NZ_LXRL01000035.1"/>
</dbReference>
<evidence type="ECO:0000313" key="4">
    <source>
        <dbReference type="Proteomes" id="UP000192721"/>
    </source>
</evidence>
<dbReference type="SUPFAM" id="SSF54523">
    <property type="entry name" value="Pili subunits"/>
    <property type="match status" value="1"/>
</dbReference>
<keyword evidence="2" id="KW-0472">Membrane</keyword>
<dbReference type="AlphaFoldDB" id="A0A1W0D3I9"/>
<protein>
    <recommendedName>
        <fullName evidence="5">Pilus assembly protein PilE</fullName>
    </recommendedName>
</protein>
<dbReference type="Proteomes" id="UP000192721">
    <property type="component" value="Unassembled WGS sequence"/>
</dbReference>
<organism evidence="3 4">
    <name type="scientific">Chromobacterium haemolyticum</name>
    <dbReference type="NCBI Taxonomy" id="394935"/>
    <lineage>
        <taxon>Bacteria</taxon>
        <taxon>Pseudomonadati</taxon>
        <taxon>Pseudomonadota</taxon>
        <taxon>Betaproteobacteria</taxon>
        <taxon>Neisseriales</taxon>
        <taxon>Chromobacteriaceae</taxon>
        <taxon>Chromobacterium</taxon>
    </lineage>
</organism>
<dbReference type="EMBL" id="MUKV01000008">
    <property type="protein sequence ID" value="OQS41412.1"/>
    <property type="molecule type" value="Genomic_DNA"/>
</dbReference>